<name>A0A1G9KIF2_9BACT</name>
<sequence>MIVPETLPPTTLLALFLLFFFQGSDRPFAPPDPHAADSLYQQGLYPQAAEAYQAVAEAWQKLHQDDSTRYYQLRTARAYVQDYDLDNCERWVHRALEDRGTGAPLWAQSIGYNELGYIQLLGGEYEAALALYQKSIEAETRRPAADTLNLAKSYEFQGLTYMALGDLEQAQRWVEEAHHLRQLILDPWNKELGYSANGLYMVYSQAGNLPRADTAMAQAWRILNKQLPKDHPHLALLANNYSTIKSSLGDITQAKELLLKAITLNKTYSRERATISNYNNLGGLHLTLLEPDAALRYFFQGLALADTLLPHPHLNRVYLLDGVGAAYYLLDSLRQADSVFRLALTEKRALLEEDHPELAQSWYNLGTIAQERNLTAEARRDFQRAEALYRASWGPDHPKRADALFELGELAWAEHDSLPARALWQEALRLYRTHLGFSHSYVAETALQLAESYQYARQDSLDFYLRMAWGSASGQDAPVRSRLLDSLTLTLLNPRTLDLISFELALLTQEVAPTEAPRTYTAQELTRGHHLMDIAERWIPAFLSLSKQERGSDATAELVQSIYTRGALFAHRALQQHPDDVTLRQLLLTCMQASRGATIQAAFRHRQAIQFAGVPDTLVEHGRQLMEALRYQETKWQKSDEESVSAQRELYLAALQAWQEYQRELERTYPRYYQMRYETPSVSWEKVQQALAPDESMLTYLKLDSNLLVVLVDRETFSSQLLALPTSWPDSVYRYRQLLAQRGDPAEVARLSHSLYTQLWAPFADRLNKRVRLLPDGPLYYLNFETLLEQPVTAQSTSRAWPYLIRRHAIYYAYTLPGVYPTAEASPGTILGIAPGFSPELKAHYRQQLPPETAVDSVFLGWVRTPWSVQLVDQLAQRGWGTALTENNATERRFLAEAPSAGILHFGTHAQLISQNPLESFLALTPEPTDSADGYLHTYELYGQPFHAQLAVLTACQTGLGRYQAGEGVLSLAHAFRYAGCPSVIYSLWSIDDEQTNQLTEFFYEEVRQGRPFGDALRQAKLRYLDQQPAALQLPFYWASLVLAGENQALPMPSFWETYGGWLLGGLVVLGLTALWVYRKKRASATSAHQLQKN</sequence>
<evidence type="ECO:0000313" key="6">
    <source>
        <dbReference type="EMBL" id="SDL49630.1"/>
    </source>
</evidence>
<feature type="repeat" description="TPR" evidence="3">
    <location>
        <begin position="109"/>
        <end position="142"/>
    </location>
</feature>
<dbReference type="STRING" id="1075417.SAMN05421823_106175"/>
<dbReference type="SMART" id="SM00028">
    <property type="entry name" value="TPR"/>
    <property type="match status" value="6"/>
</dbReference>
<keyword evidence="7" id="KW-1185">Reference proteome</keyword>
<dbReference type="SUPFAM" id="SSF48452">
    <property type="entry name" value="TPR-like"/>
    <property type="match status" value="2"/>
</dbReference>
<dbReference type="AlphaFoldDB" id="A0A1G9KIF2"/>
<evidence type="ECO:0000313" key="7">
    <source>
        <dbReference type="Proteomes" id="UP000198510"/>
    </source>
</evidence>
<dbReference type="Pfam" id="PF13181">
    <property type="entry name" value="TPR_8"/>
    <property type="match status" value="1"/>
</dbReference>
<evidence type="ECO:0000256" key="3">
    <source>
        <dbReference type="PROSITE-ProRule" id="PRU00339"/>
    </source>
</evidence>
<keyword evidence="4" id="KW-0472">Membrane</keyword>
<evidence type="ECO:0000259" key="5">
    <source>
        <dbReference type="Pfam" id="PF12770"/>
    </source>
</evidence>
<keyword evidence="4" id="KW-0812">Transmembrane</keyword>
<dbReference type="InterPro" id="IPR011990">
    <property type="entry name" value="TPR-like_helical_dom_sf"/>
</dbReference>
<evidence type="ECO:0000256" key="4">
    <source>
        <dbReference type="SAM" id="Phobius"/>
    </source>
</evidence>
<dbReference type="Pfam" id="PF13374">
    <property type="entry name" value="TPR_10"/>
    <property type="match status" value="1"/>
</dbReference>
<dbReference type="PANTHER" id="PTHR45641">
    <property type="entry name" value="TETRATRICOPEPTIDE REPEAT PROTEIN (AFU_ORTHOLOGUE AFUA_6G03870)"/>
    <property type="match status" value="1"/>
</dbReference>
<evidence type="ECO:0000256" key="1">
    <source>
        <dbReference type="ARBA" id="ARBA00022737"/>
    </source>
</evidence>
<dbReference type="Pfam" id="PF12770">
    <property type="entry name" value="CHAT"/>
    <property type="match status" value="1"/>
</dbReference>
<dbReference type="InterPro" id="IPR019734">
    <property type="entry name" value="TPR_rpt"/>
</dbReference>
<proteinExistence type="predicted"/>
<keyword evidence="1" id="KW-0677">Repeat</keyword>
<dbReference type="Proteomes" id="UP000198510">
    <property type="component" value="Unassembled WGS sequence"/>
</dbReference>
<accession>A0A1G9KIF2</accession>
<dbReference type="PANTHER" id="PTHR45641:SF19">
    <property type="entry name" value="NEPHROCYSTIN-3"/>
    <property type="match status" value="1"/>
</dbReference>
<feature type="transmembrane region" description="Helical" evidence="4">
    <location>
        <begin position="1059"/>
        <end position="1078"/>
    </location>
</feature>
<protein>
    <submittedName>
        <fullName evidence="6">CHAT domain-containing protein</fullName>
    </submittedName>
</protein>
<dbReference type="SUPFAM" id="SSF81901">
    <property type="entry name" value="HCP-like"/>
    <property type="match status" value="1"/>
</dbReference>
<dbReference type="PROSITE" id="PS50005">
    <property type="entry name" value="TPR"/>
    <property type="match status" value="1"/>
</dbReference>
<dbReference type="EMBL" id="FNFO01000006">
    <property type="protein sequence ID" value="SDL49630.1"/>
    <property type="molecule type" value="Genomic_DNA"/>
</dbReference>
<keyword evidence="2 3" id="KW-0802">TPR repeat</keyword>
<gene>
    <name evidence="6" type="ORF">SAMN05421823_106175</name>
</gene>
<organism evidence="6 7">
    <name type="scientific">Catalinimonas alkaloidigena</name>
    <dbReference type="NCBI Taxonomy" id="1075417"/>
    <lineage>
        <taxon>Bacteria</taxon>
        <taxon>Pseudomonadati</taxon>
        <taxon>Bacteroidota</taxon>
        <taxon>Cytophagia</taxon>
        <taxon>Cytophagales</taxon>
        <taxon>Catalimonadaceae</taxon>
        <taxon>Catalinimonas</taxon>
    </lineage>
</organism>
<dbReference type="Gene3D" id="1.25.40.10">
    <property type="entry name" value="Tetratricopeptide repeat domain"/>
    <property type="match status" value="3"/>
</dbReference>
<evidence type="ECO:0000256" key="2">
    <source>
        <dbReference type="ARBA" id="ARBA00022803"/>
    </source>
</evidence>
<keyword evidence="4" id="KW-1133">Transmembrane helix</keyword>
<reference evidence="6 7" key="1">
    <citation type="submission" date="2016-10" db="EMBL/GenBank/DDBJ databases">
        <authorList>
            <person name="de Groot N.N."/>
        </authorList>
    </citation>
    <scope>NUCLEOTIDE SEQUENCE [LARGE SCALE GENOMIC DNA]</scope>
    <source>
        <strain evidence="6 7">DSM 25186</strain>
    </source>
</reference>
<feature type="domain" description="CHAT" evidence="5">
    <location>
        <begin position="751"/>
        <end position="1046"/>
    </location>
</feature>
<dbReference type="InterPro" id="IPR024983">
    <property type="entry name" value="CHAT_dom"/>
</dbReference>